<dbReference type="EMBL" id="JANFVX010000001">
    <property type="protein sequence ID" value="MCW0342259.1"/>
    <property type="molecule type" value="Genomic_DNA"/>
</dbReference>
<accession>A0AAJ1CVE1</accession>
<gene>
    <name evidence="1" type="ORF">NB703_000352</name>
</gene>
<name>A0AAJ1CVE1_PANAN</name>
<protein>
    <submittedName>
        <fullName evidence="1">Uncharacterized protein</fullName>
    </submittedName>
</protein>
<proteinExistence type="predicted"/>
<evidence type="ECO:0000313" key="1">
    <source>
        <dbReference type="EMBL" id="MCW0342259.1"/>
    </source>
</evidence>
<organism evidence="1 2">
    <name type="scientific">Pantoea ananas</name>
    <name type="common">Erwinia uredovora</name>
    <dbReference type="NCBI Taxonomy" id="553"/>
    <lineage>
        <taxon>Bacteria</taxon>
        <taxon>Pseudomonadati</taxon>
        <taxon>Pseudomonadota</taxon>
        <taxon>Gammaproteobacteria</taxon>
        <taxon>Enterobacterales</taxon>
        <taxon>Erwiniaceae</taxon>
        <taxon>Pantoea</taxon>
    </lineage>
</organism>
<dbReference type="AlphaFoldDB" id="A0AAJ1CVE1"/>
<comment type="caution">
    <text evidence="1">The sequence shown here is derived from an EMBL/GenBank/DDBJ whole genome shotgun (WGS) entry which is preliminary data.</text>
</comment>
<evidence type="ECO:0000313" key="2">
    <source>
        <dbReference type="Proteomes" id="UP001208888"/>
    </source>
</evidence>
<sequence>MENQHSGLALMQKRPKRHSNTFYEAVMSTKQIINRGCLLLSGLSLAFFSQALWPAACGYPQAGYFFRNRKTAMAVSMPISGMAIAPEKKS</sequence>
<reference evidence="1" key="1">
    <citation type="submission" date="2022-06" db="EMBL/GenBank/DDBJ databases">
        <title>Dynamics of rice microbiomes reveals core vertical transmitted seed endophytes.</title>
        <authorList>
            <person name="Liao K."/>
            <person name="Zhang X."/>
        </authorList>
    </citation>
    <scope>NUCLEOTIDE SEQUENCE</scope>
    <source>
        <strain evidence="1">JT1-17</strain>
    </source>
</reference>
<dbReference type="Proteomes" id="UP001208888">
    <property type="component" value="Unassembled WGS sequence"/>
</dbReference>